<dbReference type="InterPro" id="IPR050431">
    <property type="entry name" value="Adaptor_comp_med_subunit"/>
</dbReference>
<dbReference type="PANTHER" id="PTHR10529">
    <property type="entry name" value="AP COMPLEX SUBUNIT MU"/>
    <property type="match status" value="1"/>
</dbReference>
<dbReference type="PIRSF" id="PIRSF005992">
    <property type="entry name" value="Clathrin_mu"/>
    <property type="match status" value="1"/>
</dbReference>
<dbReference type="InterPro" id="IPR028565">
    <property type="entry name" value="MHD"/>
</dbReference>
<dbReference type="Gene3D" id="3.30.450.60">
    <property type="match status" value="1"/>
</dbReference>
<dbReference type="GO" id="GO:0016192">
    <property type="term" value="P:vesicle-mediated transport"/>
    <property type="evidence" value="ECO:0007669"/>
    <property type="project" value="InterPro"/>
</dbReference>
<dbReference type="Gene3D" id="2.60.40.1170">
    <property type="entry name" value="Mu homology domain, subdomain B"/>
    <property type="match status" value="2"/>
</dbReference>
<dbReference type="FunFam" id="3.30.450.60:FF:000002">
    <property type="entry name" value="AP-2 complex subunit mu, putative"/>
    <property type="match status" value="1"/>
</dbReference>
<accession>A0A9N9G829</accession>
<evidence type="ECO:0000256" key="3">
    <source>
        <dbReference type="ARBA" id="ARBA00022927"/>
    </source>
</evidence>
<dbReference type="SUPFAM" id="SSF64356">
    <property type="entry name" value="SNARE-like"/>
    <property type="match status" value="1"/>
</dbReference>
<dbReference type="EMBL" id="CAJVPL010001787">
    <property type="protein sequence ID" value="CAG8587570.1"/>
    <property type="molecule type" value="Genomic_DNA"/>
</dbReference>
<comment type="caution">
    <text evidence="6">The sequence shown here is derived from an EMBL/GenBank/DDBJ whole genome shotgun (WGS) entry which is preliminary data.</text>
</comment>
<proteinExistence type="predicted"/>
<dbReference type="GO" id="GO:0006886">
    <property type="term" value="P:intracellular protein transport"/>
    <property type="evidence" value="ECO:0007669"/>
    <property type="project" value="InterPro"/>
</dbReference>
<comment type="subcellular location">
    <subcellularLocation>
        <location evidence="1">Endomembrane system</location>
    </subcellularLocation>
</comment>
<dbReference type="PRINTS" id="PR00314">
    <property type="entry name" value="CLATHRINADPT"/>
</dbReference>
<dbReference type="GO" id="GO:0012505">
    <property type="term" value="C:endomembrane system"/>
    <property type="evidence" value="ECO:0007669"/>
    <property type="project" value="UniProtKB-SubCell"/>
</dbReference>
<evidence type="ECO:0000256" key="4">
    <source>
        <dbReference type="ARBA" id="ARBA00023136"/>
    </source>
</evidence>
<evidence type="ECO:0000259" key="5">
    <source>
        <dbReference type="PROSITE" id="PS51072"/>
    </source>
</evidence>
<organism evidence="6 7">
    <name type="scientific">Ambispora gerdemannii</name>
    <dbReference type="NCBI Taxonomy" id="144530"/>
    <lineage>
        <taxon>Eukaryota</taxon>
        <taxon>Fungi</taxon>
        <taxon>Fungi incertae sedis</taxon>
        <taxon>Mucoromycota</taxon>
        <taxon>Glomeromycotina</taxon>
        <taxon>Glomeromycetes</taxon>
        <taxon>Archaeosporales</taxon>
        <taxon>Ambisporaceae</taxon>
        <taxon>Ambispora</taxon>
    </lineage>
</organism>
<evidence type="ECO:0000256" key="2">
    <source>
        <dbReference type="ARBA" id="ARBA00022448"/>
    </source>
</evidence>
<dbReference type="InterPro" id="IPR001392">
    <property type="entry name" value="Clathrin_mu"/>
</dbReference>
<dbReference type="PROSITE" id="PS51072">
    <property type="entry name" value="MHD"/>
    <property type="match status" value="1"/>
</dbReference>
<gene>
    <name evidence="6" type="ORF">AGERDE_LOCUS8441</name>
</gene>
<keyword evidence="3" id="KW-0653">Protein transport</keyword>
<dbReference type="OrthoDB" id="10259133at2759"/>
<reference evidence="6" key="1">
    <citation type="submission" date="2021-06" db="EMBL/GenBank/DDBJ databases">
        <authorList>
            <person name="Kallberg Y."/>
            <person name="Tangrot J."/>
            <person name="Rosling A."/>
        </authorList>
    </citation>
    <scope>NUCLEOTIDE SEQUENCE</scope>
    <source>
        <strain evidence="6">MT106</strain>
    </source>
</reference>
<evidence type="ECO:0000313" key="6">
    <source>
        <dbReference type="EMBL" id="CAG8587570.1"/>
    </source>
</evidence>
<evidence type="ECO:0000313" key="7">
    <source>
        <dbReference type="Proteomes" id="UP000789831"/>
    </source>
</evidence>
<dbReference type="Proteomes" id="UP000789831">
    <property type="component" value="Unassembled WGS sequence"/>
</dbReference>
<dbReference type="AlphaFoldDB" id="A0A9N9G829"/>
<keyword evidence="7" id="KW-1185">Reference proteome</keyword>
<evidence type="ECO:0000256" key="1">
    <source>
        <dbReference type="ARBA" id="ARBA00004308"/>
    </source>
</evidence>
<dbReference type="GO" id="GO:0030131">
    <property type="term" value="C:clathrin adaptor complex"/>
    <property type="evidence" value="ECO:0007669"/>
    <property type="project" value="InterPro"/>
</dbReference>
<dbReference type="InterPro" id="IPR036168">
    <property type="entry name" value="AP2_Mu_C_sf"/>
</dbReference>
<keyword evidence="4" id="KW-0472">Membrane</keyword>
<keyword evidence="2" id="KW-0813">Transport</keyword>
<dbReference type="InterPro" id="IPR011012">
    <property type="entry name" value="Longin-like_dom_sf"/>
</dbReference>
<dbReference type="SUPFAM" id="SSF49447">
    <property type="entry name" value="Second domain of Mu2 adaptin subunit (ap50) of ap2 adaptor"/>
    <property type="match status" value="1"/>
</dbReference>
<feature type="non-terminal residue" evidence="6">
    <location>
        <position position="1"/>
    </location>
</feature>
<name>A0A9N9G829_9GLOM</name>
<feature type="domain" description="MHD" evidence="5">
    <location>
        <begin position="216"/>
        <end position="447"/>
    </location>
</feature>
<dbReference type="Pfam" id="PF00928">
    <property type="entry name" value="Adap_comp_sub"/>
    <property type="match status" value="1"/>
</dbReference>
<sequence length="447" mass="50875">MISQLYILSVKRGETLLFRDYRDDTPRDTPSKFNEWIKEWHIENNNPIDRNNNSSPPSVFHLDGVQYLYIDINEADLYLVCTTRFNVSPFTICELLGQIAVLIRDFCGSLNEESLIINSDLIYELIDEVIDYGYPQTTSTDQLMTYVYEEPVFKQENILQSISNKFQPKILGASSVNQQTKSSIGTTAMMINNNNNINRSITSLRDTKNKSTRTSINEVYIEVIERVVAAFAINGMTVRAEIDGSIQIKNYLTGNNPELRIGLNSNILSGSRDSDNLEKPPIVLDDYLFHESVVSSDFEKNKSLVVFPPHGEFTAMIYRISSDINLPFRVFPLLESPSLSDKSKTNTNKMDVLIRMRSDFPKDRIAKECFVWVPLPRSSLSVSSEFLEKSSHDFNSNSDQSFTFDEKTKKGKWIINNFEGGTERTIRIKVIGNEPFSVASQLEVGPI</sequence>
<feature type="non-terminal residue" evidence="6">
    <location>
        <position position="447"/>
    </location>
</feature>
<protein>
    <submittedName>
        <fullName evidence="6">12181_t:CDS:1</fullName>
    </submittedName>
</protein>